<feature type="region of interest" description="Disordered" evidence="1">
    <location>
        <begin position="76"/>
        <end position="140"/>
    </location>
</feature>
<accession>A0AA39I927</accession>
<dbReference type="EMBL" id="JAUCMV010000002">
    <property type="protein sequence ID" value="KAK0418707.1"/>
    <property type="molecule type" value="Genomic_DNA"/>
</dbReference>
<feature type="compositionally biased region" description="Low complexity" evidence="1">
    <location>
        <begin position="79"/>
        <end position="97"/>
    </location>
</feature>
<sequence>MASLLHHRQRGEAEKFVRFWEETAADFEGLSLFEIRNAGASIRLDPFFYHQLQAFKQCYRQMAAAALDQSSRQVESVLNSTNSNSNSGDNASSDSSSPKLYVKSGKPSSRLRQSQSTSNLQARPRAQSADGTTSESPFTGGQNLFLSADAYANMFSSNSLHTLNSSTSAFPPQNPPTTPRFTLYPSSGSGGNAPIPPPPPPSISSTRVPIGHSPILHTLQKQ</sequence>
<reference evidence="2" key="1">
    <citation type="submission" date="2023-06" db="EMBL/GenBank/DDBJ databases">
        <title>Genomic analysis of the entomopathogenic nematode Steinernema hermaphroditum.</title>
        <authorList>
            <person name="Schwarz E.M."/>
            <person name="Heppert J.K."/>
            <person name="Baniya A."/>
            <person name="Schwartz H.T."/>
            <person name="Tan C.-H."/>
            <person name="Antoshechkin I."/>
            <person name="Sternberg P.W."/>
            <person name="Goodrich-Blair H."/>
            <person name="Dillman A.R."/>
        </authorList>
    </citation>
    <scope>NUCLEOTIDE SEQUENCE</scope>
    <source>
        <strain evidence="2">PS9179</strain>
        <tissue evidence="2">Whole animal</tissue>
    </source>
</reference>
<name>A0AA39I927_9BILA</name>
<protein>
    <submittedName>
        <fullName evidence="2">Uncharacterized protein</fullName>
    </submittedName>
</protein>
<feature type="compositionally biased region" description="Polar residues" evidence="1">
    <location>
        <begin position="106"/>
        <end position="121"/>
    </location>
</feature>
<evidence type="ECO:0000313" key="3">
    <source>
        <dbReference type="Proteomes" id="UP001175271"/>
    </source>
</evidence>
<keyword evidence="3" id="KW-1185">Reference proteome</keyword>
<dbReference type="Proteomes" id="UP001175271">
    <property type="component" value="Unassembled WGS sequence"/>
</dbReference>
<proteinExistence type="predicted"/>
<evidence type="ECO:0000256" key="1">
    <source>
        <dbReference type="SAM" id="MobiDB-lite"/>
    </source>
</evidence>
<feature type="compositionally biased region" description="Polar residues" evidence="1">
    <location>
        <begin position="129"/>
        <end position="140"/>
    </location>
</feature>
<organism evidence="2 3">
    <name type="scientific">Steinernema hermaphroditum</name>
    <dbReference type="NCBI Taxonomy" id="289476"/>
    <lineage>
        <taxon>Eukaryota</taxon>
        <taxon>Metazoa</taxon>
        <taxon>Ecdysozoa</taxon>
        <taxon>Nematoda</taxon>
        <taxon>Chromadorea</taxon>
        <taxon>Rhabditida</taxon>
        <taxon>Tylenchina</taxon>
        <taxon>Panagrolaimomorpha</taxon>
        <taxon>Strongyloidoidea</taxon>
        <taxon>Steinernematidae</taxon>
        <taxon>Steinernema</taxon>
    </lineage>
</organism>
<evidence type="ECO:0000313" key="2">
    <source>
        <dbReference type="EMBL" id="KAK0418707.1"/>
    </source>
</evidence>
<feature type="region of interest" description="Disordered" evidence="1">
    <location>
        <begin position="166"/>
        <end position="222"/>
    </location>
</feature>
<gene>
    <name evidence="2" type="ORF">QR680_013727</name>
</gene>
<comment type="caution">
    <text evidence="2">The sequence shown here is derived from an EMBL/GenBank/DDBJ whole genome shotgun (WGS) entry which is preliminary data.</text>
</comment>
<dbReference type="AlphaFoldDB" id="A0AA39I927"/>